<dbReference type="Gene3D" id="4.10.280.10">
    <property type="entry name" value="Helix-loop-helix DNA-binding domain"/>
    <property type="match status" value="1"/>
</dbReference>
<dbReference type="EMBL" id="CP092886">
    <property type="protein sequence ID" value="UYV83757.1"/>
    <property type="molecule type" value="Genomic_DNA"/>
</dbReference>
<accession>A0ABY6LRB3</accession>
<proteinExistence type="predicted"/>
<keyword evidence="4" id="KW-0804">Transcription</keyword>
<dbReference type="InterPro" id="IPR051098">
    <property type="entry name" value="NeuroDiff_E-box_TFs"/>
</dbReference>
<dbReference type="InterPro" id="IPR011598">
    <property type="entry name" value="bHLH_dom"/>
</dbReference>
<dbReference type="PANTHER" id="PTHR11793">
    <property type="entry name" value="BASIC HELIX-LOOP-HELIX TRANSCRIPTION FACTOR"/>
    <property type="match status" value="1"/>
</dbReference>
<name>A0ABY6LRB3_9ARAC</name>
<keyword evidence="10" id="KW-1185">Reference proteome</keyword>
<evidence type="ECO:0000256" key="1">
    <source>
        <dbReference type="ARBA" id="ARBA00004123"/>
    </source>
</evidence>
<dbReference type="Pfam" id="PF00010">
    <property type="entry name" value="HLH"/>
    <property type="match status" value="1"/>
</dbReference>
<evidence type="ECO:0000256" key="4">
    <source>
        <dbReference type="ARBA" id="ARBA00023163"/>
    </source>
</evidence>
<comment type="subcellular location">
    <subcellularLocation>
        <location evidence="1">Nucleus</location>
    </subcellularLocation>
</comment>
<dbReference type="Proteomes" id="UP001235939">
    <property type="component" value="Chromosome X"/>
</dbReference>
<protein>
    <submittedName>
        <fullName evidence="8">TCF4</fullName>
    </submittedName>
</protein>
<evidence type="ECO:0000256" key="6">
    <source>
        <dbReference type="SAM" id="MobiDB-lite"/>
    </source>
</evidence>
<feature type="domain" description="BHLH" evidence="7">
    <location>
        <begin position="154"/>
        <end position="207"/>
    </location>
</feature>
<sequence>MEPWGCPVPLPPFPTTQMLPGQAPPSLPSLHADSMLYTSLDTTTITTLSPPASGEAVPDMTADAWNTAYTSDSILSSTNLNLGVQQMGHGLPQPENCFNDAIHLLRDQVQASLDMRLGMSANSLPASGNMQRLSDQHVQSHIPVGVEKRSSSQGPSRPKSSKRQIRVRDINEAFKELGRMCTMHMKSEKVQTKLGILHNAVELITYLEQQVRERNLNPKIACLKKRDEDKAGNSQQEPGSPAVFGSTSQAYHPVPIQVIHHFSL</sequence>
<keyword evidence="5" id="KW-0539">Nucleus</keyword>
<dbReference type="SMART" id="SM00353">
    <property type="entry name" value="HLH"/>
    <property type="match status" value="1"/>
</dbReference>
<feature type="region of interest" description="Disordered" evidence="6">
    <location>
        <begin position="145"/>
        <end position="165"/>
    </location>
</feature>
<feature type="region of interest" description="Disordered" evidence="6">
    <location>
        <begin position="227"/>
        <end position="247"/>
    </location>
</feature>
<keyword evidence="2" id="KW-0805">Transcription regulation</keyword>
<dbReference type="PANTHER" id="PTHR11793:SF13">
    <property type="entry name" value="PROTEIN DAUGHTERLESS"/>
    <property type="match status" value="1"/>
</dbReference>
<evidence type="ECO:0000313" key="10">
    <source>
        <dbReference type="Proteomes" id="UP001235939"/>
    </source>
</evidence>
<evidence type="ECO:0000256" key="2">
    <source>
        <dbReference type="ARBA" id="ARBA00023015"/>
    </source>
</evidence>
<dbReference type="SUPFAM" id="SSF47459">
    <property type="entry name" value="HLH, helix-loop-helix DNA-binding domain"/>
    <property type="match status" value="1"/>
</dbReference>
<evidence type="ECO:0000259" key="7">
    <source>
        <dbReference type="PROSITE" id="PS50888"/>
    </source>
</evidence>
<evidence type="ECO:0000313" key="8">
    <source>
        <dbReference type="EMBL" id="UYV83757.1"/>
    </source>
</evidence>
<keyword evidence="3" id="KW-0238">DNA-binding</keyword>
<dbReference type="PROSITE" id="PS50888">
    <property type="entry name" value="BHLH"/>
    <property type="match status" value="1"/>
</dbReference>
<organism evidence="8 10">
    <name type="scientific">Cordylochernes scorpioides</name>
    <dbReference type="NCBI Taxonomy" id="51811"/>
    <lineage>
        <taxon>Eukaryota</taxon>
        <taxon>Metazoa</taxon>
        <taxon>Ecdysozoa</taxon>
        <taxon>Arthropoda</taxon>
        <taxon>Chelicerata</taxon>
        <taxon>Arachnida</taxon>
        <taxon>Pseudoscorpiones</taxon>
        <taxon>Cheliferoidea</taxon>
        <taxon>Chernetidae</taxon>
        <taxon>Cordylochernes</taxon>
    </lineage>
</organism>
<gene>
    <name evidence="8" type="ORF">LAZ67_X000022</name>
    <name evidence="9" type="ORF">LAZ67_X000032</name>
</gene>
<evidence type="ECO:0000256" key="5">
    <source>
        <dbReference type="ARBA" id="ARBA00023242"/>
    </source>
</evidence>
<evidence type="ECO:0000256" key="3">
    <source>
        <dbReference type="ARBA" id="ARBA00023125"/>
    </source>
</evidence>
<dbReference type="EMBL" id="CP092886">
    <property type="protein sequence ID" value="UYV83758.1"/>
    <property type="molecule type" value="Genomic_DNA"/>
</dbReference>
<reference evidence="8 10" key="1">
    <citation type="submission" date="2022-03" db="EMBL/GenBank/DDBJ databases">
        <title>A chromosomal length assembly of Cordylochernes scorpioides.</title>
        <authorList>
            <person name="Zeh D."/>
            <person name="Zeh J."/>
        </authorList>
    </citation>
    <scope>NUCLEOTIDE SEQUENCE [LARGE SCALE GENOMIC DNA]</scope>
    <source>
        <strain evidence="8">IN4F17</strain>
        <tissue evidence="8">Whole Body</tissue>
    </source>
</reference>
<dbReference type="InterPro" id="IPR036638">
    <property type="entry name" value="HLH_DNA-bd_sf"/>
</dbReference>
<evidence type="ECO:0000313" key="9">
    <source>
        <dbReference type="EMBL" id="UYV83758.1"/>
    </source>
</evidence>